<dbReference type="SUPFAM" id="SSF49899">
    <property type="entry name" value="Concanavalin A-like lectins/glucanases"/>
    <property type="match status" value="1"/>
</dbReference>
<name>A0ABD2JVQ0_9BILA</name>
<dbReference type="Pfam" id="PF00622">
    <property type="entry name" value="SPRY"/>
    <property type="match status" value="1"/>
</dbReference>
<feature type="domain" description="B30.2/SPRY" evidence="2">
    <location>
        <begin position="22"/>
        <end position="218"/>
    </location>
</feature>
<evidence type="ECO:0000313" key="4">
    <source>
        <dbReference type="Proteomes" id="UP001620626"/>
    </source>
</evidence>
<dbReference type="CDD" id="cd12885">
    <property type="entry name" value="SPRY_RanBP_like"/>
    <property type="match status" value="1"/>
</dbReference>
<dbReference type="AlphaFoldDB" id="A0ABD2JVQ0"/>
<accession>A0ABD2JVQ0</accession>
<dbReference type="EMBL" id="JBICBT010000892">
    <property type="protein sequence ID" value="KAL3094679.1"/>
    <property type="molecule type" value="Genomic_DNA"/>
</dbReference>
<dbReference type="InterPro" id="IPR003877">
    <property type="entry name" value="SPRY_dom"/>
</dbReference>
<feature type="region of interest" description="Disordered" evidence="1">
    <location>
        <begin position="1"/>
        <end position="37"/>
    </location>
</feature>
<evidence type="ECO:0000313" key="3">
    <source>
        <dbReference type="EMBL" id="KAL3094679.1"/>
    </source>
</evidence>
<dbReference type="InterPro" id="IPR013320">
    <property type="entry name" value="ConA-like_dom_sf"/>
</dbReference>
<sequence length="224" mass="24855">MFMEFSNGTGIGKVPKNIGESSPNQGPTSDNKASDSAEPLENHWDVEFCHKELKITNNKELKITKLKVECDNQKIGTRSAFAKYPISLNNDSTGIFYFEIKKTTDSYSYFGFADKKRENLGKMLWQQDHTSAYMGIDFFIINGSRTGKGRNTKKGGDVAGIGVHLNTRKIFFTKNGQLLDSPSFSLSPSYTVAQLFPFVTLTPSAGAEVESNFGPDFKFDLATL</sequence>
<dbReference type="InterPro" id="IPR043136">
    <property type="entry name" value="B30.2/SPRY_sf"/>
</dbReference>
<proteinExistence type="predicted"/>
<evidence type="ECO:0000256" key="1">
    <source>
        <dbReference type="SAM" id="MobiDB-lite"/>
    </source>
</evidence>
<comment type="caution">
    <text evidence="3">The sequence shown here is derived from an EMBL/GenBank/DDBJ whole genome shotgun (WGS) entry which is preliminary data.</text>
</comment>
<reference evidence="3 4" key="1">
    <citation type="submission" date="2024-10" db="EMBL/GenBank/DDBJ databases">
        <authorList>
            <person name="Kim D."/>
        </authorList>
    </citation>
    <scope>NUCLEOTIDE SEQUENCE [LARGE SCALE GENOMIC DNA]</scope>
    <source>
        <strain evidence="3">BH-2024</strain>
    </source>
</reference>
<protein>
    <recommendedName>
        <fullName evidence="2">B30.2/SPRY domain-containing protein</fullName>
    </recommendedName>
</protein>
<feature type="compositionally biased region" description="Polar residues" evidence="1">
    <location>
        <begin position="19"/>
        <end position="31"/>
    </location>
</feature>
<dbReference type="Gene3D" id="2.60.120.920">
    <property type="match status" value="1"/>
</dbReference>
<dbReference type="InterPro" id="IPR001870">
    <property type="entry name" value="B30.2/SPRY"/>
</dbReference>
<dbReference type="PROSITE" id="PS50188">
    <property type="entry name" value="B302_SPRY"/>
    <property type="match status" value="1"/>
</dbReference>
<evidence type="ECO:0000259" key="2">
    <source>
        <dbReference type="PROSITE" id="PS50188"/>
    </source>
</evidence>
<dbReference type="Proteomes" id="UP001620626">
    <property type="component" value="Unassembled WGS sequence"/>
</dbReference>
<gene>
    <name evidence="3" type="ORF">niasHT_029946</name>
</gene>
<keyword evidence="4" id="KW-1185">Reference proteome</keyword>
<organism evidence="3 4">
    <name type="scientific">Heterodera trifolii</name>
    <dbReference type="NCBI Taxonomy" id="157864"/>
    <lineage>
        <taxon>Eukaryota</taxon>
        <taxon>Metazoa</taxon>
        <taxon>Ecdysozoa</taxon>
        <taxon>Nematoda</taxon>
        <taxon>Chromadorea</taxon>
        <taxon>Rhabditida</taxon>
        <taxon>Tylenchina</taxon>
        <taxon>Tylenchomorpha</taxon>
        <taxon>Tylenchoidea</taxon>
        <taxon>Heteroderidae</taxon>
        <taxon>Heteroderinae</taxon>
        <taxon>Heterodera</taxon>
    </lineage>
</organism>
<dbReference type="InterPro" id="IPR044736">
    <property type="entry name" value="Gid1/RanBPM/SPLA_SPRY"/>
</dbReference>